<accession>A0A151WPS1</accession>
<evidence type="ECO:0000313" key="3">
    <source>
        <dbReference type="Proteomes" id="UP000075809"/>
    </source>
</evidence>
<organism evidence="2 3">
    <name type="scientific">Mycetomoellerius zeteki</name>
    <dbReference type="NCBI Taxonomy" id="64791"/>
    <lineage>
        <taxon>Eukaryota</taxon>
        <taxon>Metazoa</taxon>
        <taxon>Ecdysozoa</taxon>
        <taxon>Arthropoda</taxon>
        <taxon>Hexapoda</taxon>
        <taxon>Insecta</taxon>
        <taxon>Pterygota</taxon>
        <taxon>Neoptera</taxon>
        <taxon>Endopterygota</taxon>
        <taxon>Hymenoptera</taxon>
        <taxon>Apocrita</taxon>
        <taxon>Aculeata</taxon>
        <taxon>Formicoidea</taxon>
        <taxon>Formicidae</taxon>
        <taxon>Myrmicinae</taxon>
        <taxon>Mycetomoellerius</taxon>
    </lineage>
</organism>
<dbReference type="EMBL" id="KQ982851">
    <property type="protein sequence ID" value="KYQ49899.1"/>
    <property type="molecule type" value="Genomic_DNA"/>
</dbReference>
<gene>
    <name evidence="2" type="ORF">ALC60_11074</name>
</gene>
<reference evidence="2 3" key="1">
    <citation type="submission" date="2015-09" db="EMBL/GenBank/DDBJ databases">
        <title>Trachymyrmex zeteki WGS genome.</title>
        <authorList>
            <person name="Nygaard S."/>
            <person name="Hu H."/>
            <person name="Boomsma J."/>
            <person name="Zhang G."/>
        </authorList>
    </citation>
    <scope>NUCLEOTIDE SEQUENCE [LARGE SCALE GENOMIC DNA]</scope>
    <source>
        <strain evidence="2">Tzet28-1</strain>
        <tissue evidence="2">Whole body</tissue>
    </source>
</reference>
<sequence length="50" mass="5928">MRSKTRVGQDPGYCQEEENNRRRARSYTELRRCLKSSPLLLWMVLPTVCV</sequence>
<protein>
    <submittedName>
        <fullName evidence="2">Uncharacterized protein</fullName>
    </submittedName>
</protein>
<dbReference type="AlphaFoldDB" id="A0A151WPS1"/>
<feature type="region of interest" description="Disordered" evidence="1">
    <location>
        <begin position="1"/>
        <end position="22"/>
    </location>
</feature>
<keyword evidence="3" id="KW-1185">Reference proteome</keyword>
<evidence type="ECO:0000313" key="2">
    <source>
        <dbReference type="EMBL" id="KYQ49899.1"/>
    </source>
</evidence>
<dbReference type="Proteomes" id="UP000075809">
    <property type="component" value="Unassembled WGS sequence"/>
</dbReference>
<name>A0A151WPS1_9HYME</name>
<proteinExistence type="predicted"/>
<evidence type="ECO:0000256" key="1">
    <source>
        <dbReference type="SAM" id="MobiDB-lite"/>
    </source>
</evidence>